<keyword evidence="2" id="KW-0732">Signal</keyword>
<dbReference type="Proteomes" id="UP000019754">
    <property type="component" value="Unassembled WGS sequence"/>
</dbReference>
<name>A0A022KXF2_9MICO</name>
<sequence length="212" mass="21612">MGACGCLTLLALAAGGGGLALLSMNGGDDPTESPSAGPTSEQTTLEDPTDPVTSDSPTSEAPTTEEPTSEAPTTEEPTGTVGLPGSDVYVDTPVQDPTDADLDAAKDTVIAYLMGLSDDDPAASCALQMDPLTGKGIDDSSILQDTCVESTQQAIDDQDLGGKATHLTRDHFEANLDAEGRVVLVHNIHADDPSPMKIAKGTDGKLYVALGA</sequence>
<dbReference type="STRING" id="1249481.D641_0110095"/>
<feature type="compositionally biased region" description="Polar residues" evidence="1">
    <location>
        <begin position="32"/>
        <end position="46"/>
    </location>
</feature>
<protein>
    <submittedName>
        <fullName evidence="3">Uncharacterized protein</fullName>
    </submittedName>
</protein>
<proteinExistence type="predicted"/>
<keyword evidence="4" id="KW-1185">Reference proteome</keyword>
<organism evidence="3 4">
    <name type="scientific">Brachybacterium muris UCD-AY4</name>
    <dbReference type="NCBI Taxonomy" id="1249481"/>
    <lineage>
        <taxon>Bacteria</taxon>
        <taxon>Bacillati</taxon>
        <taxon>Actinomycetota</taxon>
        <taxon>Actinomycetes</taxon>
        <taxon>Micrococcales</taxon>
        <taxon>Dermabacteraceae</taxon>
        <taxon>Brachybacterium</taxon>
    </lineage>
</organism>
<evidence type="ECO:0000256" key="1">
    <source>
        <dbReference type="SAM" id="MobiDB-lite"/>
    </source>
</evidence>
<feature type="compositionally biased region" description="Low complexity" evidence="1">
    <location>
        <begin position="53"/>
        <end position="78"/>
    </location>
</feature>
<feature type="region of interest" description="Disordered" evidence="1">
    <location>
        <begin position="21"/>
        <end position="100"/>
    </location>
</feature>
<evidence type="ECO:0000313" key="4">
    <source>
        <dbReference type="Proteomes" id="UP000019754"/>
    </source>
</evidence>
<feature type="signal peptide" evidence="2">
    <location>
        <begin position="1"/>
        <end position="20"/>
    </location>
</feature>
<dbReference type="EMBL" id="AORC01000011">
    <property type="protein sequence ID" value="EYT49036.1"/>
    <property type="molecule type" value="Genomic_DNA"/>
</dbReference>
<gene>
    <name evidence="3" type="ORF">D641_0110095</name>
</gene>
<evidence type="ECO:0000313" key="3">
    <source>
        <dbReference type="EMBL" id="EYT49036.1"/>
    </source>
</evidence>
<evidence type="ECO:0000256" key="2">
    <source>
        <dbReference type="SAM" id="SignalP"/>
    </source>
</evidence>
<dbReference type="HOGENOM" id="CLU_1297824_0_0_11"/>
<feature type="chain" id="PRO_5001504865" evidence="2">
    <location>
        <begin position="21"/>
        <end position="212"/>
    </location>
</feature>
<reference evidence="3 4" key="1">
    <citation type="journal article" date="2013" name="Genome Announc.">
        <title>Draft genome sequence of an Actinobacterium, Brachybacterium muris strain UCD-AY4.</title>
        <authorList>
            <person name="Lo J.R."/>
            <person name="Lang J.M."/>
            <person name="Darling A.E."/>
            <person name="Eisen J.A."/>
            <person name="Coil D.A."/>
        </authorList>
    </citation>
    <scope>NUCLEOTIDE SEQUENCE [LARGE SCALE GENOMIC DNA]</scope>
    <source>
        <strain evidence="3 4">UCD-AY4</strain>
    </source>
</reference>
<dbReference type="AlphaFoldDB" id="A0A022KXF2"/>
<comment type="caution">
    <text evidence="3">The sequence shown here is derived from an EMBL/GenBank/DDBJ whole genome shotgun (WGS) entry which is preliminary data.</text>
</comment>
<accession>A0A022KXF2</accession>